<accession>A0AAD9K290</accession>
<keyword evidence="9" id="KW-1185">Reference proteome</keyword>
<dbReference type="PANTHER" id="PTHR22950:SF349">
    <property type="entry name" value="AMINO ACID TRANSPORTER TRANSMEMBRANE DOMAIN-CONTAINING PROTEIN"/>
    <property type="match status" value="1"/>
</dbReference>
<evidence type="ECO:0000256" key="2">
    <source>
        <dbReference type="ARBA" id="ARBA00022692"/>
    </source>
</evidence>
<dbReference type="InterPro" id="IPR013057">
    <property type="entry name" value="AA_transpt_TM"/>
</dbReference>
<feature type="transmembrane region" description="Helical" evidence="6">
    <location>
        <begin position="421"/>
        <end position="441"/>
    </location>
</feature>
<evidence type="ECO:0000256" key="5">
    <source>
        <dbReference type="SAM" id="MobiDB-lite"/>
    </source>
</evidence>
<evidence type="ECO:0000256" key="1">
    <source>
        <dbReference type="ARBA" id="ARBA00004141"/>
    </source>
</evidence>
<organism evidence="8 9">
    <name type="scientific">Ridgeia piscesae</name>
    <name type="common">Tubeworm</name>
    <dbReference type="NCBI Taxonomy" id="27915"/>
    <lineage>
        <taxon>Eukaryota</taxon>
        <taxon>Metazoa</taxon>
        <taxon>Spiralia</taxon>
        <taxon>Lophotrochozoa</taxon>
        <taxon>Annelida</taxon>
        <taxon>Polychaeta</taxon>
        <taxon>Sedentaria</taxon>
        <taxon>Canalipalpata</taxon>
        <taxon>Sabellida</taxon>
        <taxon>Siboglinidae</taxon>
        <taxon>Ridgeia</taxon>
    </lineage>
</organism>
<feature type="transmembrane region" description="Helical" evidence="6">
    <location>
        <begin position="237"/>
        <end position="255"/>
    </location>
</feature>
<feature type="transmembrane region" description="Helical" evidence="6">
    <location>
        <begin position="204"/>
        <end position="225"/>
    </location>
</feature>
<dbReference type="Proteomes" id="UP001209878">
    <property type="component" value="Unassembled WGS sequence"/>
</dbReference>
<comment type="caution">
    <text evidence="8">The sequence shown here is derived from an EMBL/GenBank/DDBJ whole genome shotgun (WGS) entry which is preliminary data.</text>
</comment>
<evidence type="ECO:0000256" key="6">
    <source>
        <dbReference type="SAM" id="Phobius"/>
    </source>
</evidence>
<name>A0AAD9K290_RIDPI</name>
<feature type="region of interest" description="Disordered" evidence="5">
    <location>
        <begin position="1"/>
        <end position="34"/>
    </location>
</feature>
<feature type="transmembrane region" description="Helical" evidence="6">
    <location>
        <begin position="398"/>
        <end position="415"/>
    </location>
</feature>
<dbReference type="PANTHER" id="PTHR22950">
    <property type="entry name" value="AMINO ACID TRANSPORTER"/>
    <property type="match status" value="1"/>
</dbReference>
<comment type="subcellular location">
    <subcellularLocation>
        <location evidence="1">Membrane</location>
        <topology evidence="1">Multi-pass membrane protein</topology>
    </subcellularLocation>
</comment>
<keyword evidence="4 6" id="KW-0472">Membrane</keyword>
<feature type="transmembrane region" description="Helical" evidence="6">
    <location>
        <begin position="306"/>
        <end position="330"/>
    </location>
</feature>
<gene>
    <name evidence="8" type="ORF">NP493_1455g00022</name>
</gene>
<feature type="transmembrane region" description="Helical" evidence="6">
    <location>
        <begin position="462"/>
        <end position="484"/>
    </location>
</feature>
<evidence type="ECO:0000256" key="4">
    <source>
        <dbReference type="ARBA" id="ARBA00023136"/>
    </source>
</evidence>
<sequence length="493" mass="54688">MASEQSPLLSNTHSNNYTPSERVTEKPQQRAAGVTDTDITNEYTSLYPCHSVSNSVNSSDDEVKLSTDSSSFMPHTTNNIETMMNFMKGMLGSGILAIPAALKYSGIWVGFVSLGFLGIINGYCMNMLVHCSDSLCARTGKETMSYSDVAEEAFKAGPRPLRKFATLSRIVINVFLCITQFGFCIVYVLFVAKTVKQMVDYTTPVHLSLTLYMFIMVLLLFPFMFVRNLKHLAPFSLLANILVLTGLIIIVQHCVRGLSTVDHYPPAFAGWKTLPLYFGIALYAFEGIGVVLPIENKMRYRQDFGGWTGVLTTGMVLVVVMYMTLGFYGYLMYQDDIEGTITLNLPTGSLLFLLVKVEFAVAIFITYGLQFYVPIQILWPLAQRRLPANSWSSRHGELILRFIFVLATFAIAATVPQLELMISLVGAFSSTALALIFPPILNIITFWPRDGACGSWKMAKDIAICLFGFCGFTSGTVVTLIKLIQTFNGDRDS</sequence>
<reference evidence="8" key="1">
    <citation type="journal article" date="2023" name="Mol. Biol. Evol.">
        <title>Third-Generation Sequencing Reveals the Adaptive Role of the Epigenome in Three Deep-Sea Polychaetes.</title>
        <authorList>
            <person name="Perez M."/>
            <person name="Aroh O."/>
            <person name="Sun Y."/>
            <person name="Lan Y."/>
            <person name="Juniper S.K."/>
            <person name="Young C.R."/>
            <person name="Angers B."/>
            <person name="Qian P.Y."/>
        </authorList>
    </citation>
    <scope>NUCLEOTIDE SEQUENCE</scope>
    <source>
        <strain evidence="8">R07B-5</strain>
    </source>
</reference>
<dbReference type="GO" id="GO:0005774">
    <property type="term" value="C:vacuolar membrane"/>
    <property type="evidence" value="ECO:0007669"/>
    <property type="project" value="TreeGrafter"/>
</dbReference>
<keyword evidence="2 6" id="KW-0812">Transmembrane</keyword>
<feature type="transmembrane region" description="Helical" evidence="6">
    <location>
        <begin position="275"/>
        <end position="294"/>
    </location>
</feature>
<evidence type="ECO:0000313" key="8">
    <source>
        <dbReference type="EMBL" id="KAK2163542.1"/>
    </source>
</evidence>
<protein>
    <recommendedName>
        <fullName evidence="7">Amino acid transporter transmembrane domain-containing protein</fullName>
    </recommendedName>
</protein>
<feature type="compositionally biased region" description="Polar residues" evidence="5">
    <location>
        <begin position="1"/>
        <end position="21"/>
    </location>
</feature>
<feature type="domain" description="Amino acid transporter transmembrane" evidence="7">
    <location>
        <begin position="75"/>
        <end position="480"/>
    </location>
</feature>
<proteinExistence type="predicted"/>
<dbReference type="Pfam" id="PF01490">
    <property type="entry name" value="Aa_trans"/>
    <property type="match status" value="1"/>
</dbReference>
<evidence type="ECO:0000313" key="9">
    <source>
        <dbReference type="Proteomes" id="UP001209878"/>
    </source>
</evidence>
<feature type="transmembrane region" description="Helical" evidence="6">
    <location>
        <begin position="350"/>
        <end position="377"/>
    </location>
</feature>
<dbReference type="EMBL" id="JAODUO010001455">
    <property type="protein sequence ID" value="KAK2163542.1"/>
    <property type="molecule type" value="Genomic_DNA"/>
</dbReference>
<keyword evidence="3 6" id="KW-1133">Transmembrane helix</keyword>
<dbReference type="AlphaFoldDB" id="A0AAD9K290"/>
<dbReference type="GO" id="GO:0015179">
    <property type="term" value="F:L-amino acid transmembrane transporter activity"/>
    <property type="evidence" value="ECO:0007669"/>
    <property type="project" value="TreeGrafter"/>
</dbReference>
<feature type="transmembrane region" description="Helical" evidence="6">
    <location>
        <begin position="170"/>
        <end position="192"/>
    </location>
</feature>
<evidence type="ECO:0000259" key="7">
    <source>
        <dbReference type="Pfam" id="PF01490"/>
    </source>
</evidence>
<evidence type="ECO:0000256" key="3">
    <source>
        <dbReference type="ARBA" id="ARBA00022989"/>
    </source>
</evidence>